<dbReference type="STRING" id="7574.A0A1S3HXG8"/>
<evidence type="ECO:0000256" key="4">
    <source>
        <dbReference type="ARBA" id="ARBA00023157"/>
    </source>
</evidence>
<evidence type="ECO:0000256" key="5">
    <source>
        <dbReference type="ARBA" id="ARBA00023180"/>
    </source>
</evidence>
<evidence type="ECO:0000313" key="9">
    <source>
        <dbReference type="Proteomes" id="UP000085678"/>
    </source>
</evidence>
<evidence type="ECO:0000259" key="8">
    <source>
        <dbReference type="PROSITE" id="PS50026"/>
    </source>
</evidence>
<dbReference type="GO" id="GO:0005886">
    <property type="term" value="C:plasma membrane"/>
    <property type="evidence" value="ECO:0007669"/>
    <property type="project" value="UniProtKB-ARBA"/>
</dbReference>
<dbReference type="Proteomes" id="UP000085678">
    <property type="component" value="Unplaced"/>
</dbReference>
<keyword evidence="2 7" id="KW-0732">Signal</keyword>
<feature type="domain" description="EGF-like" evidence="8">
    <location>
        <begin position="376"/>
        <end position="413"/>
    </location>
</feature>
<keyword evidence="4 6" id="KW-1015">Disulfide bond</keyword>
<feature type="disulfide bond" evidence="6">
    <location>
        <begin position="403"/>
        <end position="412"/>
    </location>
</feature>
<keyword evidence="3" id="KW-0677">Repeat</keyword>
<evidence type="ECO:0000256" key="1">
    <source>
        <dbReference type="ARBA" id="ARBA00022536"/>
    </source>
</evidence>
<dbReference type="PROSITE" id="PS50026">
    <property type="entry name" value="EGF_3"/>
    <property type="match status" value="1"/>
</dbReference>
<comment type="caution">
    <text evidence="6">Lacks conserved residue(s) required for the propagation of feature annotation.</text>
</comment>
<evidence type="ECO:0000256" key="6">
    <source>
        <dbReference type="PROSITE-ProRule" id="PRU00076"/>
    </source>
</evidence>
<evidence type="ECO:0000256" key="3">
    <source>
        <dbReference type="ARBA" id="ARBA00022737"/>
    </source>
</evidence>
<dbReference type="GO" id="GO:0000902">
    <property type="term" value="P:cell morphogenesis"/>
    <property type="evidence" value="ECO:0007669"/>
    <property type="project" value="UniProtKB-ARBA"/>
</dbReference>
<dbReference type="InterPro" id="IPR000742">
    <property type="entry name" value="EGF"/>
</dbReference>
<dbReference type="SUPFAM" id="SSF57196">
    <property type="entry name" value="EGF/Laminin"/>
    <property type="match status" value="1"/>
</dbReference>
<reference evidence="10" key="1">
    <citation type="submission" date="2025-08" db="UniProtKB">
        <authorList>
            <consortium name="RefSeq"/>
        </authorList>
    </citation>
    <scope>IDENTIFICATION</scope>
    <source>
        <tissue evidence="10">Gonads</tissue>
    </source>
</reference>
<dbReference type="GO" id="GO:0048666">
    <property type="term" value="P:neuron development"/>
    <property type="evidence" value="ECO:0007669"/>
    <property type="project" value="UniProtKB-ARBA"/>
</dbReference>
<feature type="signal peptide" evidence="7">
    <location>
        <begin position="1"/>
        <end position="22"/>
    </location>
</feature>
<keyword evidence="5" id="KW-0325">Glycoprotein</keyword>
<evidence type="ECO:0000313" key="10">
    <source>
        <dbReference type="RefSeq" id="XP_013390725.1"/>
    </source>
</evidence>
<keyword evidence="9" id="KW-1185">Reference proteome</keyword>
<dbReference type="KEGG" id="lak:106159087"/>
<evidence type="ECO:0000256" key="2">
    <source>
        <dbReference type="ARBA" id="ARBA00022729"/>
    </source>
</evidence>
<name>A0A1S3HXG8_LINAN</name>
<dbReference type="InParanoid" id="A0A1S3HXG8"/>
<feature type="chain" id="PRO_5010266359" evidence="7">
    <location>
        <begin position="23"/>
        <end position="698"/>
    </location>
</feature>
<protein>
    <submittedName>
        <fullName evidence="10">Uncharacterized protein LOC106159087</fullName>
    </submittedName>
</protein>
<keyword evidence="1 6" id="KW-0245">EGF-like domain</keyword>
<dbReference type="AlphaFoldDB" id="A0A1S3HXG8"/>
<dbReference type="GO" id="GO:0042063">
    <property type="term" value="P:gliogenesis"/>
    <property type="evidence" value="ECO:0007669"/>
    <property type="project" value="UniProtKB-ARBA"/>
</dbReference>
<dbReference type="OrthoDB" id="10063988at2759"/>
<gene>
    <name evidence="10" type="primary">LOC106159087</name>
</gene>
<dbReference type="SMART" id="SM00181">
    <property type="entry name" value="EGF"/>
    <property type="match status" value="1"/>
</dbReference>
<dbReference type="RefSeq" id="XP_013390725.1">
    <property type="nucleotide sequence ID" value="XM_013535271.1"/>
</dbReference>
<dbReference type="Pfam" id="PF00008">
    <property type="entry name" value="EGF"/>
    <property type="match status" value="1"/>
</dbReference>
<evidence type="ECO:0000256" key="7">
    <source>
        <dbReference type="SAM" id="SignalP"/>
    </source>
</evidence>
<accession>A0A1S3HXG8</accession>
<sequence length="698" mass="75014">MWSLLLYLLAMTVFLLPRPGTGSHFRFGTISCAPSPGNALQARCSWRSAWRLTDGPCRNPCTEEDVGQLTTGLLGFWQCFLGCGFAQIIAPHRYYLTAIDRDDFWQQGYNDFTFNLPNAGVFAFGYVGCCWVTLVYGGGSWAVYTEYNAGIRSDTGTPNSSPITTSKPLIDMDILCGYRFEIPYADADGDTVRCRWGTGFECGGICSRLPGATLYPNCTLVIPASARPLYGNGLYGVAVMLEDFPTSSITQGGVPKDGSTPLSKVPLQYIARVKDGCDCNSRPSFTNLPVSEFISPEQLYAINISATSPNGISTIKVIPPVGANVGPIVPIDGTTSYVNLTWTPTTAQLGAVQLCYEATNSNGCPGPFQCDTLQVVDDPCLLDSPCLNNGTCSSMDGQFTCICTPSFTGTLCETPTCRTNADCNPSATDCLGVTGITSDIASGVLTPIASVMCSFNGRNTLDVTVVYYCNAGACAEFTTSNTLFSECTVANAYKNLSTETLCSVADTVSPICTFNPFFLFFTTSGYRCMCPLGSYPFIFPFSYVSRASTAVSACFPISGSLCITNDDCNVRATDCLGIPTRPSLGSPSEFLGGISSDIASFLTAITNVICSFNDRYTVDVTPVYYCNAGSCVEYDTSPLENAPVVNGSILFYEGLVRDFFPSLFSTYPNVVPDPSTGNRLTYLAQNIYTTVFRKLFPP</sequence>
<dbReference type="FunFam" id="2.10.25.10:FF:000230">
    <property type="entry name" value="Delta-like protein"/>
    <property type="match status" value="1"/>
</dbReference>
<dbReference type="PROSITE" id="PS00022">
    <property type="entry name" value="EGF_1"/>
    <property type="match status" value="1"/>
</dbReference>
<dbReference type="CDD" id="cd00054">
    <property type="entry name" value="EGF_CA"/>
    <property type="match status" value="1"/>
</dbReference>
<dbReference type="Gene3D" id="2.10.25.10">
    <property type="entry name" value="Laminin"/>
    <property type="match status" value="1"/>
</dbReference>
<proteinExistence type="predicted"/>
<organism evidence="9 10">
    <name type="scientific">Lingula anatina</name>
    <name type="common">Brachiopod</name>
    <name type="synonym">Lingula unguis</name>
    <dbReference type="NCBI Taxonomy" id="7574"/>
    <lineage>
        <taxon>Eukaryota</taxon>
        <taxon>Metazoa</taxon>
        <taxon>Spiralia</taxon>
        <taxon>Lophotrochozoa</taxon>
        <taxon>Brachiopoda</taxon>
        <taxon>Linguliformea</taxon>
        <taxon>Lingulata</taxon>
        <taxon>Lingulida</taxon>
        <taxon>Linguloidea</taxon>
        <taxon>Lingulidae</taxon>
        <taxon>Lingula</taxon>
    </lineage>
</organism>
<dbReference type="GeneID" id="106159087"/>